<feature type="transmembrane region" description="Helical" evidence="7">
    <location>
        <begin position="131"/>
        <end position="155"/>
    </location>
</feature>
<evidence type="ECO:0000313" key="9">
    <source>
        <dbReference type="EMBL" id="MDG0812973.1"/>
    </source>
</evidence>
<comment type="caution">
    <text evidence="9">The sequence shown here is derived from an EMBL/GenBank/DDBJ whole genome shotgun (WGS) entry which is preliminary data.</text>
</comment>
<dbReference type="InterPro" id="IPR035906">
    <property type="entry name" value="MetI-like_sf"/>
</dbReference>
<protein>
    <submittedName>
        <fullName evidence="9">ABC transporter permease subunit</fullName>
    </submittedName>
</protein>
<dbReference type="PANTHER" id="PTHR43227:SF11">
    <property type="entry name" value="BLL4140 PROTEIN"/>
    <property type="match status" value="1"/>
</dbReference>
<evidence type="ECO:0000256" key="3">
    <source>
        <dbReference type="ARBA" id="ARBA00022475"/>
    </source>
</evidence>
<dbReference type="EMBL" id="JAPDIA010000008">
    <property type="protein sequence ID" value="MDG0812973.1"/>
    <property type="molecule type" value="Genomic_DNA"/>
</dbReference>
<sequence length="314" mass="35196">METTTASQAGKKRRFKSSHRRKDGYKLLLAALPFVLIAFAFSYVPLFGWIYAFFDYHPGIPLSKTPFSGLDRFREMFSDPRMGPVLMNTLALSFLSILTAPIPMLFAIMVSEVRSGWFKRLVQTVSTLPHYISWIIVYALAFSMFSTEGAVNAFLMKLGLGGAPVDVLGNYERVWTVQTLLLLWKSVGWSAIIYLAAIVSIDSEQYDAAKVDGAGRRRTIWHITLPSIMPTFIVLLLLSISNLLSAGFEQYLVFSNVMVADRIEVLDLYVYRLGLVTGDYSYSTAVGMFKSIISIVLLFTVNLLSKKFRGQGIV</sequence>
<feature type="transmembrane region" description="Helical" evidence="7">
    <location>
        <begin position="175"/>
        <end position="199"/>
    </location>
</feature>
<feature type="transmembrane region" description="Helical" evidence="7">
    <location>
        <begin position="280"/>
        <end position="304"/>
    </location>
</feature>
<dbReference type="GO" id="GO:0005886">
    <property type="term" value="C:plasma membrane"/>
    <property type="evidence" value="ECO:0007669"/>
    <property type="project" value="UniProtKB-SubCell"/>
</dbReference>
<dbReference type="AlphaFoldDB" id="A0A9X4KY95"/>
<reference evidence="9" key="1">
    <citation type="submission" date="2022-10" db="EMBL/GenBank/DDBJ databases">
        <title>Comparative genomic analysis of Cohnella hashimotonis sp. nov., isolated from the International Space Station.</title>
        <authorList>
            <person name="Simpson A."/>
            <person name="Venkateswaran K."/>
        </authorList>
    </citation>
    <scope>NUCLEOTIDE SEQUENCE</scope>
    <source>
        <strain evidence="9">DSM 28161</strain>
    </source>
</reference>
<accession>A0A9X4KY95</accession>
<feature type="transmembrane region" description="Helical" evidence="7">
    <location>
        <begin position="220"/>
        <end position="244"/>
    </location>
</feature>
<organism evidence="9 10">
    <name type="scientific">Cohnella rhizosphaerae</name>
    <dbReference type="NCBI Taxonomy" id="1457232"/>
    <lineage>
        <taxon>Bacteria</taxon>
        <taxon>Bacillati</taxon>
        <taxon>Bacillota</taxon>
        <taxon>Bacilli</taxon>
        <taxon>Bacillales</taxon>
        <taxon>Paenibacillaceae</taxon>
        <taxon>Cohnella</taxon>
    </lineage>
</organism>
<dbReference type="Pfam" id="PF00528">
    <property type="entry name" value="BPD_transp_1"/>
    <property type="match status" value="1"/>
</dbReference>
<dbReference type="PANTHER" id="PTHR43227">
    <property type="entry name" value="BLL4140 PROTEIN"/>
    <property type="match status" value="1"/>
</dbReference>
<dbReference type="Proteomes" id="UP001153404">
    <property type="component" value="Unassembled WGS sequence"/>
</dbReference>
<feature type="domain" description="ABC transmembrane type-1" evidence="8">
    <location>
        <begin position="86"/>
        <end position="301"/>
    </location>
</feature>
<evidence type="ECO:0000256" key="5">
    <source>
        <dbReference type="ARBA" id="ARBA00022989"/>
    </source>
</evidence>
<dbReference type="Gene3D" id="1.10.3720.10">
    <property type="entry name" value="MetI-like"/>
    <property type="match status" value="1"/>
</dbReference>
<dbReference type="InterPro" id="IPR000515">
    <property type="entry name" value="MetI-like"/>
</dbReference>
<proteinExistence type="inferred from homology"/>
<comment type="subcellular location">
    <subcellularLocation>
        <location evidence="1 7">Cell membrane</location>
        <topology evidence="1 7">Multi-pass membrane protein</topology>
    </subcellularLocation>
</comment>
<dbReference type="CDD" id="cd06261">
    <property type="entry name" value="TM_PBP2"/>
    <property type="match status" value="1"/>
</dbReference>
<feature type="transmembrane region" description="Helical" evidence="7">
    <location>
        <begin position="85"/>
        <end position="110"/>
    </location>
</feature>
<evidence type="ECO:0000313" key="10">
    <source>
        <dbReference type="Proteomes" id="UP001153404"/>
    </source>
</evidence>
<keyword evidence="4 7" id="KW-0812">Transmembrane</keyword>
<gene>
    <name evidence="9" type="ORF">OMP40_29360</name>
</gene>
<feature type="transmembrane region" description="Helical" evidence="7">
    <location>
        <begin position="27"/>
        <end position="54"/>
    </location>
</feature>
<evidence type="ECO:0000256" key="1">
    <source>
        <dbReference type="ARBA" id="ARBA00004651"/>
    </source>
</evidence>
<dbReference type="RefSeq" id="WP_277536649.1">
    <property type="nucleotide sequence ID" value="NZ_JAPDIA010000008.1"/>
</dbReference>
<keyword evidence="2 7" id="KW-0813">Transport</keyword>
<evidence type="ECO:0000256" key="4">
    <source>
        <dbReference type="ARBA" id="ARBA00022692"/>
    </source>
</evidence>
<evidence type="ECO:0000256" key="6">
    <source>
        <dbReference type="ARBA" id="ARBA00023136"/>
    </source>
</evidence>
<evidence type="ECO:0000256" key="2">
    <source>
        <dbReference type="ARBA" id="ARBA00022448"/>
    </source>
</evidence>
<dbReference type="GO" id="GO:0055085">
    <property type="term" value="P:transmembrane transport"/>
    <property type="evidence" value="ECO:0007669"/>
    <property type="project" value="InterPro"/>
</dbReference>
<keyword evidence="10" id="KW-1185">Reference proteome</keyword>
<name>A0A9X4KY95_9BACL</name>
<dbReference type="InterPro" id="IPR050809">
    <property type="entry name" value="UgpAE/MalFG_permease"/>
</dbReference>
<keyword evidence="6 7" id="KW-0472">Membrane</keyword>
<evidence type="ECO:0000256" key="7">
    <source>
        <dbReference type="RuleBase" id="RU363032"/>
    </source>
</evidence>
<keyword evidence="3" id="KW-1003">Cell membrane</keyword>
<comment type="similarity">
    <text evidence="7">Belongs to the binding-protein-dependent transport system permease family.</text>
</comment>
<dbReference type="PROSITE" id="PS50928">
    <property type="entry name" value="ABC_TM1"/>
    <property type="match status" value="1"/>
</dbReference>
<evidence type="ECO:0000259" key="8">
    <source>
        <dbReference type="PROSITE" id="PS50928"/>
    </source>
</evidence>
<keyword evidence="5 7" id="KW-1133">Transmembrane helix</keyword>
<dbReference type="SUPFAM" id="SSF161098">
    <property type="entry name" value="MetI-like"/>
    <property type="match status" value="1"/>
</dbReference>